<dbReference type="EMBL" id="JASSZA010000011">
    <property type="protein sequence ID" value="KAK2097669.1"/>
    <property type="molecule type" value="Genomic_DNA"/>
</dbReference>
<proteinExistence type="predicted"/>
<keyword evidence="2" id="KW-1185">Reference proteome</keyword>
<organism evidence="1 2">
    <name type="scientific">Saguinus oedipus</name>
    <name type="common">Cotton-top tamarin</name>
    <name type="synonym">Oedipomidas oedipus</name>
    <dbReference type="NCBI Taxonomy" id="9490"/>
    <lineage>
        <taxon>Eukaryota</taxon>
        <taxon>Metazoa</taxon>
        <taxon>Chordata</taxon>
        <taxon>Craniata</taxon>
        <taxon>Vertebrata</taxon>
        <taxon>Euteleostomi</taxon>
        <taxon>Mammalia</taxon>
        <taxon>Eutheria</taxon>
        <taxon>Euarchontoglires</taxon>
        <taxon>Primates</taxon>
        <taxon>Haplorrhini</taxon>
        <taxon>Platyrrhini</taxon>
        <taxon>Cebidae</taxon>
        <taxon>Callitrichinae</taxon>
        <taxon>Saguinus</taxon>
    </lineage>
</organism>
<reference evidence="1 2" key="1">
    <citation type="submission" date="2023-05" db="EMBL/GenBank/DDBJ databases">
        <title>B98-5 Cell Line De Novo Hybrid Assembly: An Optical Mapping Approach.</title>
        <authorList>
            <person name="Kananen K."/>
            <person name="Auerbach J.A."/>
            <person name="Kautto E."/>
            <person name="Blachly J.S."/>
        </authorList>
    </citation>
    <scope>NUCLEOTIDE SEQUENCE [LARGE SCALE GENOMIC DNA]</scope>
    <source>
        <strain evidence="1">B95-8</strain>
        <tissue evidence="1">Cell line</tissue>
    </source>
</reference>
<protein>
    <submittedName>
        <fullName evidence="1">Uncharacterized protein</fullName>
    </submittedName>
</protein>
<accession>A0ABQ9UKS4</accession>
<gene>
    <name evidence="1" type="ORF">P7K49_023120</name>
</gene>
<evidence type="ECO:0000313" key="2">
    <source>
        <dbReference type="Proteomes" id="UP001266305"/>
    </source>
</evidence>
<evidence type="ECO:0000313" key="1">
    <source>
        <dbReference type="EMBL" id="KAK2097669.1"/>
    </source>
</evidence>
<comment type="caution">
    <text evidence="1">The sequence shown here is derived from an EMBL/GenBank/DDBJ whole genome shotgun (WGS) entry which is preliminary data.</text>
</comment>
<sequence>MALGWSRVNGGAQAPPLTVDFATPTSWLLLTAKMSLHGKWASSRSHLESVVVPPPPSPAGDLKPQTPPPAEYLNHLILLFVQGDPIKLNQVSVLWNPVYPVQVSVLGDYTRLILPSVPGDPIRLTQMSVLWKPIQLIQPSVPRYLNHLILLSVQGNPIQLI</sequence>
<dbReference type="Proteomes" id="UP001266305">
    <property type="component" value="Unassembled WGS sequence"/>
</dbReference>
<name>A0ABQ9UKS4_SAGOE</name>